<dbReference type="SUPFAM" id="SSF55729">
    <property type="entry name" value="Acyl-CoA N-acyltransferases (Nat)"/>
    <property type="match status" value="1"/>
</dbReference>
<dbReference type="Pfam" id="PF00583">
    <property type="entry name" value="Acetyltransf_1"/>
    <property type="match status" value="1"/>
</dbReference>
<dbReference type="CDD" id="cd04301">
    <property type="entry name" value="NAT_SF"/>
    <property type="match status" value="1"/>
</dbReference>
<dbReference type="PROSITE" id="PS51186">
    <property type="entry name" value="GNAT"/>
    <property type="match status" value="1"/>
</dbReference>
<comment type="caution">
    <text evidence="4">The sequence shown here is derived from an EMBL/GenBank/DDBJ whole genome shotgun (WGS) entry which is preliminary data.</text>
</comment>
<organism evidence="4 5">
    <name type="scientific">Streptomyces lateritius</name>
    <dbReference type="NCBI Taxonomy" id="67313"/>
    <lineage>
        <taxon>Bacteria</taxon>
        <taxon>Bacillati</taxon>
        <taxon>Actinomycetota</taxon>
        <taxon>Actinomycetes</taxon>
        <taxon>Kitasatosporales</taxon>
        <taxon>Streptomycetaceae</taxon>
        <taxon>Streptomyces</taxon>
    </lineage>
</organism>
<name>A0ABW6YMQ5_9ACTN</name>
<keyword evidence="1" id="KW-0808">Transferase</keyword>
<evidence type="ECO:0000313" key="5">
    <source>
        <dbReference type="Proteomes" id="UP001603013"/>
    </source>
</evidence>
<reference evidence="4 5" key="1">
    <citation type="submission" date="2024-10" db="EMBL/GenBank/DDBJ databases">
        <title>The Natural Products Discovery Center: Release of the First 8490 Sequenced Strains for Exploring Actinobacteria Biosynthetic Diversity.</title>
        <authorList>
            <person name="Kalkreuter E."/>
            <person name="Kautsar S.A."/>
            <person name="Yang D."/>
            <person name="Bader C.D."/>
            <person name="Teijaro C.N."/>
            <person name="Fluegel L."/>
            <person name="Davis C.M."/>
            <person name="Simpson J.R."/>
            <person name="Lauterbach L."/>
            <person name="Steele A.D."/>
            <person name="Gui C."/>
            <person name="Meng S."/>
            <person name="Li G."/>
            <person name="Viehrig K."/>
            <person name="Ye F."/>
            <person name="Su P."/>
            <person name="Kiefer A.F."/>
            <person name="Nichols A."/>
            <person name="Cepeda A.J."/>
            <person name="Yan W."/>
            <person name="Fan B."/>
            <person name="Jiang Y."/>
            <person name="Adhikari A."/>
            <person name="Zheng C.-J."/>
            <person name="Schuster L."/>
            <person name="Cowan T.M."/>
            <person name="Smanski M.J."/>
            <person name="Chevrette M.G."/>
            <person name="De Carvalho L.P.S."/>
            <person name="Shen B."/>
        </authorList>
    </citation>
    <scope>NUCLEOTIDE SEQUENCE [LARGE SCALE GENOMIC DNA]</scope>
    <source>
        <strain evidence="4 5">NPDC015755</strain>
    </source>
</reference>
<evidence type="ECO:0000256" key="2">
    <source>
        <dbReference type="ARBA" id="ARBA00023315"/>
    </source>
</evidence>
<sequence>MHIRNIPYDHPDAVKLDDAVQLEYAARYEDEGDATPLDAGMFVPPRGLYLLAYDSEDRPVASGGWRTQDANDKGYADGDAELKRMYVVPEARGLGLARRILAALEEDARAAGRIRMVLETGTAQPEAIGLYTSSGYEPCAKFGLYREYENSRCFAKLLTRS</sequence>
<dbReference type="InterPro" id="IPR016181">
    <property type="entry name" value="Acyl_CoA_acyltransferase"/>
</dbReference>
<accession>A0ABW6YMQ5</accession>
<dbReference type="EMBL" id="JBIBSM010000025">
    <property type="protein sequence ID" value="MFF8280780.1"/>
    <property type="molecule type" value="Genomic_DNA"/>
</dbReference>
<evidence type="ECO:0000259" key="3">
    <source>
        <dbReference type="PROSITE" id="PS51186"/>
    </source>
</evidence>
<dbReference type="Gene3D" id="3.40.630.30">
    <property type="match status" value="1"/>
</dbReference>
<dbReference type="InterPro" id="IPR050832">
    <property type="entry name" value="Bact_Acetyltransf"/>
</dbReference>
<dbReference type="InterPro" id="IPR000182">
    <property type="entry name" value="GNAT_dom"/>
</dbReference>
<dbReference type="PANTHER" id="PTHR43877:SF2">
    <property type="entry name" value="AMINOALKYLPHOSPHONATE N-ACETYLTRANSFERASE-RELATED"/>
    <property type="match status" value="1"/>
</dbReference>
<evidence type="ECO:0000256" key="1">
    <source>
        <dbReference type="ARBA" id="ARBA00022679"/>
    </source>
</evidence>
<feature type="domain" description="N-acetyltransferase" evidence="3">
    <location>
        <begin position="1"/>
        <end position="159"/>
    </location>
</feature>
<protein>
    <submittedName>
        <fullName evidence="4">GNAT family N-acetyltransferase</fullName>
    </submittedName>
</protein>
<keyword evidence="5" id="KW-1185">Reference proteome</keyword>
<keyword evidence="2" id="KW-0012">Acyltransferase</keyword>
<dbReference type="RefSeq" id="WP_391937565.1">
    <property type="nucleotide sequence ID" value="NZ_JBIBSM010000025.1"/>
</dbReference>
<dbReference type="Proteomes" id="UP001603013">
    <property type="component" value="Unassembled WGS sequence"/>
</dbReference>
<proteinExistence type="predicted"/>
<dbReference type="PANTHER" id="PTHR43877">
    <property type="entry name" value="AMINOALKYLPHOSPHONATE N-ACETYLTRANSFERASE-RELATED-RELATED"/>
    <property type="match status" value="1"/>
</dbReference>
<gene>
    <name evidence="4" type="ORF">ACF05T_32750</name>
</gene>
<evidence type="ECO:0000313" key="4">
    <source>
        <dbReference type="EMBL" id="MFF8280780.1"/>
    </source>
</evidence>